<dbReference type="InterPro" id="IPR001841">
    <property type="entry name" value="Znf_RING"/>
</dbReference>
<keyword evidence="15" id="KW-1185">Reference proteome</keyword>
<keyword evidence="8" id="KW-0833">Ubl conjugation pathway</keyword>
<gene>
    <name evidence="14" type="ORF">PVAP13_5NG130000</name>
</gene>
<dbReference type="Gene3D" id="3.30.40.10">
    <property type="entry name" value="Zinc/RING finger domain, C3HC4 (zinc finger)"/>
    <property type="match status" value="1"/>
</dbReference>
<reference evidence="14" key="1">
    <citation type="submission" date="2020-05" db="EMBL/GenBank/DDBJ databases">
        <title>WGS assembly of Panicum virgatum.</title>
        <authorList>
            <person name="Lovell J.T."/>
            <person name="Jenkins J."/>
            <person name="Shu S."/>
            <person name="Juenger T.E."/>
            <person name="Schmutz J."/>
        </authorList>
    </citation>
    <scope>NUCLEOTIDE SEQUENCE</scope>
    <source>
        <strain evidence="14">AP13</strain>
    </source>
</reference>
<evidence type="ECO:0000256" key="9">
    <source>
        <dbReference type="ARBA" id="ARBA00022833"/>
    </source>
</evidence>
<evidence type="ECO:0000256" key="7">
    <source>
        <dbReference type="ARBA" id="ARBA00022771"/>
    </source>
</evidence>
<dbReference type="EC" id="2.3.2.27" evidence="4"/>
<keyword evidence="9" id="KW-0862">Zinc</keyword>
<evidence type="ECO:0000259" key="12">
    <source>
        <dbReference type="PROSITE" id="PS50089"/>
    </source>
</evidence>
<keyword evidence="5" id="KW-0808">Transferase</keyword>
<evidence type="ECO:0000313" key="14">
    <source>
        <dbReference type="EMBL" id="KAG2587260.1"/>
    </source>
</evidence>
<dbReference type="Pfam" id="PF21362">
    <property type="entry name" value="Sina_RING"/>
    <property type="match status" value="1"/>
</dbReference>
<evidence type="ECO:0000256" key="1">
    <source>
        <dbReference type="ARBA" id="ARBA00000900"/>
    </source>
</evidence>
<name>A0A8T0RPS1_PANVG</name>
<keyword evidence="6" id="KW-0479">Metal-binding</keyword>
<evidence type="ECO:0000256" key="10">
    <source>
        <dbReference type="ARBA" id="ARBA00024004"/>
    </source>
</evidence>
<comment type="caution">
    <text evidence="14">The sequence shown here is derived from an EMBL/GenBank/DDBJ whole genome shotgun (WGS) entry which is preliminary data.</text>
</comment>
<protein>
    <recommendedName>
        <fullName evidence="4">RING-type E3 ubiquitin transferase</fullName>
        <ecNumber evidence="4">2.3.2.27</ecNumber>
    </recommendedName>
</protein>
<dbReference type="PANTHER" id="PTHR46632">
    <property type="entry name" value="E3 UBIQUITIN-PROTEIN LIGASE SINA-LIKE 4"/>
    <property type="match status" value="1"/>
</dbReference>
<dbReference type="SUPFAM" id="SSF49599">
    <property type="entry name" value="TRAF domain-like"/>
    <property type="match status" value="1"/>
</dbReference>
<evidence type="ECO:0000313" key="15">
    <source>
        <dbReference type="Proteomes" id="UP000823388"/>
    </source>
</evidence>
<dbReference type="Pfam" id="PF21361">
    <property type="entry name" value="Sina_ZnF"/>
    <property type="match status" value="1"/>
</dbReference>
<dbReference type="GO" id="GO:0008270">
    <property type="term" value="F:zinc ion binding"/>
    <property type="evidence" value="ECO:0007669"/>
    <property type="project" value="UniProtKB-KW"/>
</dbReference>
<dbReference type="GO" id="GO:0061630">
    <property type="term" value="F:ubiquitin protein ligase activity"/>
    <property type="evidence" value="ECO:0007669"/>
    <property type="project" value="UniProtKB-EC"/>
</dbReference>
<dbReference type="PROSITE" id="PS51081">
    <property type="entry name" value="ZF_SIAH"/>
    <property type="match status" value="1"/>
</dbReference>
<evidence type="ECO:0000259" key="13">
    <source>
        <dbReference type="PROSITE" id="PS51081"/>
    </source>
</evidence>
<sequence length="276" mass="30793">MRKEAVGGERAAGAAGRQEREIFVKMDSQVLDCTICFEPLRPPIYQCEVGHAVCYVCRGKLCNTCPICCRGIGFSRCFALEHVVDTVKVPCANANYGCKQFIIYYQKEKHEKTCLHAPCFCPEDGCSFKGSTGSLLDHFVIEHKWSPTNFHYNEAQRISIPRHCRFTLLVGEEDQSMFLVVNTLIHMGNALTTISIRPHESSGSCYSSRISAVHCAESDKGRYVFQMDPHVGSSSLHDGAQLGSFFLLVPPELVDESTDGLTINIRIDKIKCVVHH</sequence>
<dbReference type="CDD" id="cd16571">
    <property type="entry name" value="RING-HC_SIAHs"/>
    <property type="match status" value="1"/>
</dbReference>
<evidence type="ECO:0000256" key="3">
    <source>
        <dbReference type="ARBA" id="ARBA00009119"/>
    </source>
</evidence>
<accession>A0A8T0RPS1</accession>
<evidence type="ECO:0000256" key="11">
    <source>
        <dbReference type="PROSITE-ProRule" id="PRU00455"/>
    </source>
</evidence>
<dbReference type="Proteomes" id="UP000823388">
    <property type="component" value="Chromosome 5N"/>
</dbReference>
<evidence type="ECO:0000256" key="8">
    <source>
        <dbReference type="ARBA" id="ARBA00022786"/>
    </source>
</evidence>
<comment type="pathway">
    <text evidence="2">Protein modification; protein ubiquitination.</text>
</comment>
<dbReference type="InterPro" id="IPR013083">
    <property type="entry name" value="Znf_RING/FYVE/PHD"/>
</dbReference>
<evidence type="ECO:0000256" key="2">
    <source>
        <dbReference type="ARBA" id="ARBA00004906"/>
    </source>
</evidence>
<comment type="similarity">
    <text evidence="3">Belongs to the SINA (Seven in absentia) family.</text>
</comment>
<feature type="domain" description="SIAH-type" evidence="13">
    <location>
        <begin position="86"/>
        <end position="144"/>
    </location>
</feature>
<dbReference type="PROSITE" id="PS50089">
    <property type="entry name" value="ZF_RING_2"/>
    <property type="match status" value="1"/>
</dbReference>
<dbReference type="AlphaFoldDB" id="A0A8T0RPS1"/>
<dbReference type="InterPro" id="IPR044286">
    <property type="entry name" value="SINL_plant"/>
</dbReference>
<dbReference type="InterPro" id="IPR049548">
    <property type="entry name" value="Sina-like_RING"/>
</dbReference>
<proteinExistence type="inferred from homology"/>
<feature type="domain" description="RING-type" evidence="12">
    <location>
        <begin position="33"/>
        <end position="68"/>
    </location>
</feature>
<dbReference type="PANTHER" id="PTHR46632:SF36">
    <property type="entry name" value="SIAH-TYPE DOMAIN-CONTAINING PROTEIN"/>
    <property type="match status" value="1"/>
</dbReference>
<keyword evidence="7 11" id="KW-0863">Zinc-finger</keyword>
<dbReference type="InterPro" id="IPR013010">
    <property type="entry name" value="Znf_SIAH"/>
</dbReference>
<dbReference type="EMBL" id="CM029046">
    <property type="protein sequence ID" value="KAG2587260.1"/>
    <property type="molecule type" value="Genomic_DNA"/>
</dbReference>
<evidence type="ECO:0000256" key="5">
    <source>
        <dbReference type="ARBA" id="ARBA00022679"/>
    </source>
</evidence>
<organism evidence="14 15">
    <name type="scientific">Panicum virgatum</name>
    <name type="common">Blackwell switchgrass</name>
    <dbReference type="NCBI Taxonomy" id="38727"/>
    <lineage>
        <taxon>Eukaryota</taxon>
        <taxon>Viridiplantae</taxon>
        <taxon>Streptophyta</taxon>
        <taxon>Embryophyta</taxon>
        <taxon>Tracheophyta</taxon>
        <taxon>Spermatophyta</taxon>
        <taxon>Magnoliopsida</taxon>
        <taxon>Liliopsida</taxon>
        <taxon>Poales</taxon>
        <taxon>Poaceae</taxon>
        <taxon>PACMAD clade</taxon>
        <taxon>Panicoideae</taxon>
        <taxon>Panicodae</taxon>
        <taxon>Paniceae</taxon>
        <taxon>Panicinae</taxon>
        <taxon>Panicum</taxon>
        <taxon>Panicum sect. Hiantes</taxon>
    </lineage>
</organism>
<evidence type="ECO:0000256" key="6">
    <source>
        <dbReference type="ARBA" id="ARBA00022723"/>
    </source>
</evidence>
<comment type="catalytic activity">
    <reaction evidence="1">
        <text>S-ubiquitinyl-[E2 ubiquitin-conjugating enzyme]-L-cysteine + [acceptor protein]-L-lysine = [E2 ubiquitin-conjugating enzyme]-L-cysteine + N(6)-ubiquitinyl-[acceptor protein]-L-lysine.</text>
        <dbReference type="EC" id="2.3.2.27"/>
    </reaction>
</comment>
<evidence type="ECO:0000256" key="4">
    <source>
        <dbReference type="ARBA" id="ARBA00012483"/>
    </source>
</evidence>
<comment type="function">
    <text evidence="10">E3 ubiquitin-protein ligase that mediates ubiquitination and subsequent proteasomal degradation of target proteins. E3 ubiquitin ligases accept ubiquitin from an E2 ubiquitin-conjugating enzyme in the form of a thioester and then directly transfers the ubiquitin to targeted substrates. It probably triggers the ubiquitin-mediated degradation of different substrates.</text>
</comment>
<dbReference type="OrthoDB" id="648559at2759"/>